<dbReference type="EMBL" id="CP089983">
    <property type="protein sequence ID" value="WXB01513.1"/>
    <property type="molecule type" value="Genomic_DNA"/>
</dbReference>
<dbReference type="Gene3D" id="2.30.40.10">
    <property type="entry name" value="Urease, subunit C, domain 1"/>
    <property type="match status" value="2"/>
</dbReference>
<evidence type="ECO:0000256" key="1">
    <source>
        <dbReference type="SAM" id="MobiDB-lite"/>
    </source>
</evidence>
<name>A0ABZ2KUT5_9BACT</name>
<evidence type="ECO:0000256" key="2">
    <source>
        <dbReference type="SAM" id="SignalP"/>
    </source>
</evidence>
<feature type="region of interest" description="Disordered" evidence="1">
    <location>
        <begin position="22"/>
        <end position="44"/>
    </location>
</feature>
<dbReference type="Proteomes" id="UP001374803">
    <property type="component" value="Chromosome"/>
</dbReference>
<dbReference type="InterPro" id="IPR032466">
    <property type="entry name" value="Metal_Hydrolase"/>
</dbReference>
<dbReference type="Gene3D" id="3.20.20.140">
    <property type="entry name" value="Metal-dependent hydrolases"/>
    <property type="match status" value="1"/>
</dbReference>
<keyword evidence="5" id="KW-1185">Reference proteome</keyword>
<dbReference type="Pfam" id="PF01979">
    <property type="entry name" value="Amidohydro_1"/>
    <property type="match status" value="1"/>
</dbReference>
<protein>
    <submittedName>
        <fullName evidence="4">Amidohydrolase family protein</fullName>
    </submittedName>
</protein>
<dbReference type="SUPFAM" id="SSF51556">
    <property type="entry name" value="Metallo-dependent hydrolases"/>
    <property type="match status" value="1"/>
</dbReference>
<dbReference type="InterPro" id="IPR051781">
    <property type="entry name" value="Metallo-dep_Hydrolase"/>
</dbReference>
<dbReference type="SUPFAM" id="SSF51338">
    <property type="entry name" value="Composite domain of metallo-dependent hydrolases"/>
    <property type="match status" value="1"/>
</dbReference>
<dbReference type="PANTHER" id="PTHR43135:SF3">
    <property type="entry name" value="ALPHA-D-RIBOSE 1-METHYLPHOSPHONATE 5-TRIPHOSPHATE DIPHOSPHATASE"/>
    <property type="match status" value="1"/>
</dbReference>
<feature type="compositionally biased region" description="Polar residues" evidence="1">
    <location>
        <begin position="22"/>
        <end position="35"/>
    </location>
</feature>
<dbReference type="InterPro" id="IPR006680">
    <property type="entry name" value="Amidohydro-rel"/>
</dbReference>
<dbReference type="InterPro" id="IPR011059">
    <property type="entry name" value="Metal-dep_hydrolase_composite"/>
</dbReference>
<evidence type="ECO:0000313" key="4">
    <source>
        <dbReference type="EMBL" id="WXB01513.1"/>
    </source>
</evidence>
<evidence type="ECO:0000313" key="5">
    <source>
        <dbReference type="Proteomes" id="UP001374803"/>
    </source>
</evidence>
<accession>A0ABZ2KUT5</accession>
<gene>
    <name evidence="4" type="ORF">LVJ94_31915</name>
</gene>
<reference evidence="4" key="1">
    <citation type="submission" date="2021-12" db="EMBL/GenBank/DDBJ databases">
        <title>Discovery of the Pendulisporaceae a myxobacterial family with distinct sporulation behavior and unique specialized metabolism.</title>
        <authorList>
            <person name="Garcia R."/>
            <person name="Popoff A."/>
            <person name="Bader C.D."/>
            <person name="Loehr J."/>
            <person name="Walesch S."/>
            <person name="Walt C."/>
            <person name="Boldt J."/>
            <person name="Bunk B."/>
            <person name="Haeckl F.J.F.P.J."/>
            <person name="Gunesch A.P."/>
            <person name="Birkelbach J."/>
            <person name="Nuebel U."/>
            <person name="Pietschmann T."/>
            <person name="Bach T."/>
            <person name="Mueller R."/>
        </authorList>
    </citation>
    <scope>NUCLEOTIDE SEQUENCE</scope>
    <source>
        <strain evidence="4">MSr11367</strain>
    </source>
</reference>
<feature type="signal peptide" evidence="2">
    <location>
        <begin position="1"/>
        <end position="19"/>
    </location>
</feature>
<sequence length="449" mass="48356">MQTWYFAAWAILAFGTMSAACTDTESTDGPGQTSAGLHEINDVPAGDPSKTLVITGATLIDGRGGQPVADAVVVVRGNRIVAAGAKQAVQAPAGAETVDAHGLTVLPGWVDAFFTIDGDNDLPALFLRHGITTVKDPGQWIEAYDVPRNSGVPIPRLFLTGPVLDSPPPAYPTDSYLVRDDDEAKLGVNRFVDQGASAIKAYYRLPLGLVRTVTQAAHARGVPVTAHLEIVDARDAIRAGVDGIDFATSFGTSLVPTREAEKYRQAVIADNGARAEGRYQVWSSVDLQSPRVNEVLDLAIAHGTTIVAALEPFERRQGDPNTTEMHLRGFQNMLKFVGLAHERGVRIAVGSHAKGPHSERGWGYQHELELLVESGLRPMDAIVAGTKRNAEFFRTSGRLGTIERDKLADLVFIEGDPLADIRVTRNVRRVMLNGRWIVEPTAPQANAQP</sequence>
<feature type="chain" id="PRO_5046095934" evidence="2">
    <location>
        <begin position="20"/>
        <end position="449"/>
    </location>
</feature>
<keyword evidence="2" id="KW-0732">Signal</keyword>
<organism evidence="4 5">
    <name type="scientific">Pendulispora rubella</name>
    <dbReference type="NCBI Taxonomy" id="2741070"/>
    <lineage>
        <taxon>Bacteria</taxon>
        <taxon>Pseudomonadati</taxon>
        <taxon>Myxococcota</taxon>
        <taxon>Myxococcia</taxon>
        <taxon>Myxococcales</taxon>
        <taxon>Sorangiineae</taxon>
        <taxon>Pendulisporaceae</taxon>
        <taxon>Pendulispora</taxon>
    </lineage>
</organism>
<evidence type="ECO:0000259" key="3">
    <source>
        <dbReference type="Pfam" id="PF01979"/>
    </source>
</evidence>
<feature type="domain" description="Amidohydrolase-related" evidence="3">
    <location>
        <begin position="155"/>
        <end position="436"/>
    </location>
</feature>
<proteinExistence type="predicted"/>
<dbReference type="PANTHER" id="PTHR43135">
    <property type="entry name" value="ALPHA-D-RIBOSE 1-METHYLPHOSPHONATE 5-TRIPHOSPHATE DIPHOSPHATASE"/>
    <property type="match status" value="1"/>
</dbReference>
<dbReference type="RefSeq" id="WP_394831128.1">
    <property type="nucleotide sequence ID" value="NZ_CP089929.1"/>
</dbReference>